<dbReference type="AlphaFoldDB" id="A0A0D2MNZ1"/>
<gene>
    <name evidence="2" type="ORF">MNEG_11537</name>
</gene>
<name>A0A0D2MNZ1_9CHLO</name>
<feature type="compositionally biased region" description="Low complexity" evidence="1">
    <location>
        <begin position="185"/>
        <end position="227"/>
    </location>
</feature>
<dbReference type="GeneID" id="25728809"/>
<dbReference type="KEGG" id="mng:MNEG_11537"/>
<organism evidence="2 3">
    <name type="scientific">Monoraphidium neglectum</name>
    <dbReference type="NCBI Taxonomy" id="145388"/>
    <lineage>
        <taxon>Eukaryota</taxon>
        <taxon>Viridiplantae</taxon>
        <taxon>Chlorophyta</taxon>
        <taxon>core chlorophytes</taxon>
        <taxon>Chlorophyceae</taxon>
        <taxon>CS clade</taxon>
        <taxon>Sphaeropleales</taxon>
        <taxon>Selenastraceae</taxon>
        <taxon>Monoraphidium</taxon>
    </lineage>
</organism>
<dbReference type="Proteomes" id="UP000054498">
    <property type="component" value="Unassembled WGS sequence"/>
</dbReference>
<feature type="region of interest" description="Disordered" evidence="1">
    <location>
        <begin position="401"/>
        <end position="427"/>
    </location>
</feature>
<protein>
    <recommendedName>
        <fullName evidence="4">Lipid-A-disaccharide synthase</fullName>
    </recommendedName>
</protein>
<dbReference type="EMBL" id="KK103009">
    <property type="protein sequence ID" value="KIY96425.1"/>
    <property type="molecule type" value="Genomic_DNA"/>
</dbReference>
<dbReference type="RefSeq" id="XP_013895445.1">
    <property type="nucleotide sequence ID" value="XM_014039991.1"/>
</dbReference>
<dbReference type="STRING" id="145388.A0A0D2MNZ1"/>
<feature type="compositionally biased region" description="Gly residues" evidence="1">
    <location>
        <begin position="402"/>
        <end position="427"/>
    </location>
</feature>
<dbReference type="OrthoDB" id="10664808at2759"/>
<reference evidence="2 3" key="1">
    <citation type="journal article" date="2013" name="BMC Genomics">
        <title>Reconstruction of the lipid metabolism for the microalga Monoraphidium neglectum from its genome sequence reveals characteristics suitable for biofuel production.</title>
        <authorList>
            <person name="Bogen C."/>
            <person name="Al-Dilaimi A."/>
            <person name="Albersmeier A."/>
            <person name="Wichmann J."/>
            <person name="Grundmann M."/>
            <person name="Rupp O."/>
            <person name="Lauersen K.J."/>
            <person name="Blifernez-Klassen O."/>
            <person name="Kalinowski J."/>
            <person name="Goesmann A."/>
            <person name="Mussgnug J.H."/>
            <person name="Kruse O."/>
        </authorList>
    </citation>
    <scope>NUCLEOTIDE SEQUENCE [LARGE SCALE GENOMIC DNA]</scope>
    <source>
        <strain evidence="2 3">SAG 48.87</strain>
    </source>
</reference>
<accession>A0A0D2MNZ1</accession>
<evidence type="ECO:0008006" key="4">
    <source>
        <dbReference type="Google" id="ProtNLM"/>
    </source>
</evidence>
<feature type="region of interest" description="Disordered" evidence="1">
    <location>
        <begin position="168"/>
        <end position="227"/>
    </location>
</feature>
<proteinExistence type="predicted"/>
<feature type="region of interest" description="Disordered" evidence="1">
    <location>
        <begin position="319"/>
        <end position="350"/>
    </location>
</feature>
<evidence type="ECO:0000313" key="3">
    <source>
        <dbReference type="Proteomes" id="UP000054498"/>
    </source>
</evidence>
<keyword evidence="3" id="KW-1185">Reference proteome</keyword>
<sequence length="478" mass="48965">MWGLAPLIRTSVAASSRGATHWLQFRGLASDAAAAAASSALPDPSKPLHLFVCAADEETDDAIARVVAALKQQHPAGVTLHGLGGPALQQEQLQRVNEEGWFKETHLMEHVEKVPNFVAWKIHKLDEVAVPTAHSYTMRQSLVVAAALRGTGSGGPLLQAQQLRQMVGGEGAGAAAEGEEVTPHEQQQQQEQQEQRQQPEAAAAAGAGRQQQEQQQQQQQQQRQQQAPYDAIFVGGGRRFAQHLLRGLRVAQEEYDAAGVPPRILYLPRDLADPRTSASAAKQWGRLADHVMCATAQEASLVEGAPASAVGHPLGELVGSAQQQRQRARSRGGGGKDEPDGGASGGGGGGGGGFVGGGAAGMGMDKVAWLRARAAEAAELAKGSGASSAFVQGSAERFWQRVGGGGAGGGGAGGGGAGGGGGERGPAGGGGRPLVALLPGCYESHLSANLGIFGAGPAGRRGGAGWDLRGARHRAPGK</sequence>
<evidence type="ECO:0000256" key="1">
    <source>
        <dbReference type="SAM" id="MobiDB-lite"/>
    </source>
</evidence>
<evidence type="ECO:0000313" key="2">
    <source>
        <dbReference type="EMBL" id="KIY96425.1"/>
    </source>
</evidence>